<organism evidence="1 2">
    <name type="scientific">Arachnia propionica</name>
    <dbReference type="NCBI Taxonomy" id="1750"/>
    <lineage>
        <taxon>Bacteria</taxon>
        <taxon>Bacillati</taxon>
        <taxon>Actinomycetota</taxon>
        <taxon>Actinomycetes</taxon>
        <taxon>Propionibacteriales</taxon>
        <taxon>Propionibacteriaceae</taxon>
        <taxon>Arachnia</taxon>
    </lineage>
</organism>
<accession>A0A3P1WWE0</accession>
<evidence type="ECO:0000313" key="2">
    <source>
        <dbReference type="Proteomes" id="UP000280935"/>
    </source>
</evidence>
<dbReference type="EMBL" id="RQYT01000007">
    <property type="protein sequence ID" value="RRD50356.1"/>
    <property type="molecule type" value="Genomic_DNA"/>
</dbReference>
<dbReference type="OrthoDB" id="218750at2"/>
<proteinExistence type="predicted"/>
<comment type="caution">
    <text evidence="1">The sequence shown here is derived from an EMBL/GenBank/DDBJ whole genome shotgun (WGS) entry which is preliminary data.</text>
</comment>
<reference evidence="1 2" key="1">
    <citation type="submission" date="2018-11" db="EMBL/GenBank/DDBJ databases">
        <title>Genomes From Bacteria Associated with the Canine Oral Cavity: a Test Case for Automated Genome-Based Taxonomic Assignment.</title>
        <authorList>
            <person name="Coil D.A."/>
            <person name="Jospin G."/>
            <person name="Darling A.E."/>
            <person name="Wallis C."/>
            <person name="Davis I.J."/>
            <person name="Harris S."/>
            <person name="Eisen J.A."/>
            <person name="Holcombe L.J."/>
            <person name="O'Flynn C."/>
        </authorList>
    </citation>
    <scope>NUCLEOTIDE SEQUENCE [LARGE SCALE GENOMIC DNA]</scope>
    <source>
        <strain evidence="1 2">OH2822_COT-296</strain>
    </source>
</reference>
<protein>
    <recommendedName>
        <fullName evidence="3">DNA-binding protein</fullName>
    </recommendedName>
</protein>
<evidence type="ECO:0000313" key="1">
    <source>
        <dbReference type="EMBL" id="RRD50356.1"/>
    </source>
</evidence>
<name>A0A3P1WWE0_9ACTN</name>
<dbReference type="RefSeq" id="WP_125227410.1">
    <property type="nucleotide sequence ID" value="NZ_RQYT01000007.1"/>
</dbReference>
<evidence type="ECO:0008006" key="3">
    <source>
        <dbReference type="Google" id="ProtNLM"/>
    </source>
</evidence>
<sequence>MIPDSRTAELGGVAATAVADSVGLCSRTYTHPLLEDRAVVRLVREPLTEVEDLSLDVLGFGNTASAPVGHVRTKAIGFPAWPILHDPANARHALNLVGDLQRAAKLARSRPGPAKDMLDELASRLGASAPHFLPTFLEEAARIFLALDNRSYATQYFAKAREAERIHNLPIDETRHRQVLLEFALAGALSAKELTTESKALLERHSPEEALEQFIQLNIDRVKGGLPPYANLHSDIKRLVKAAKADQQEVDELLLDAMLRSPSVSKAPQAFWNAFMKPLARMAEHTPEMRDLLFALTPDGAKTAGWLQVLDAAGILAEMRNGERDVLDWVGRFIHKESRDWNSDFPAELSQFIRSLPSQEGRVLELPLHPRDTEPELIDAVLSRGCRVEMDHTHDWRNRFDLAGWLADDRRSDLTHLAASEHAPRAAAGLSGTQFDKHLDALLAHEGSRQLLHRWATTSLTEDSTAPEFFTELERLRPLYTPAARAEVAGELARFESLADPAELTAKAIRDGLLTELTWPALEAAAAELGSDEADPDEVSVQESWPWFGVARRNRIIWVKGDERGADVTIDVPGAQKFSEWRWLLVAGDTACLSWDSSWSRHLTWASDPATHHKQEFHHWPSVDFGDFSLEVEAGRLRGPGLLRPSAAQFPTSGRATVFQEGSSHWSHEPWEQHPHALDPDTGKLGRESMPPGLAALVEADLRDGFCLESRQTQWMPAVPETLGSPLGVADGQHGWVLLTRDDDELLARGIDGFTWRGVTQHHGSSWPGAHVARPGGGHWLVVDGILHLENLAPLSIACSARGRAHLLHDLPVAGWHHLRVRDEAVSARMRTMQAADVAGLIAALPQWSHDEPESLPDAVVEAAEQLLGTTDPALSVAVGWLALRLNRATQRLQQLRDDSEGDTSRTFGQWMPSDKAVGWLPRGSVLTHEGFTRINRALDGQRWDRFVVTSKARTTLLHPELLLAGACTPLASPELIQGTAAAFGAIKDSGLHQPETVTFLVRYPDGLFVSDLEYGDRVETPTGPAVVLDSDYTRDDRVFFLLCPSGGIPAEVNKKATELVDRSSGIDLDAHTAAFEALLSSGGPAWEPGAAERLAEGTGWSLPTAKILLAGMPNLDSWEHNWLPKDLREFLGLKVAEAAAARTFLRGLPLELLVALVRAGVTDPMHVVHHGLDVDGIIACWKEHTAGSITLSEEIITEAGRVIAGGGSHGVKRLTEDGASLDQLPHWLWLASRLPLQDPLRPWLAERLEAMLATSLGREYEESIYSDTKDRIRAVLGLPTFTATAQGTIQQVGPWTLTRGEHNDELTFDPAKVEDWELELQRARSMPTDGYYRSRRIADLAAVAAGHFTPILEWLRTPGDGWAPDPLTSAPEIVAEVQTALGLPEDSARYWLQLLTLPNPTDKNIDLWNGWTKTHRTRAAAPLVEKGLVIEAKRSRAGRSWFLPGGWMEARAPHLPLEVWKAPFYELEDTPKVNPRNDIVVPLVPLPQLFADAWHRFQDGDAPGYTELRTERYRRR</sequence>
<dbReference type="Proteomes" id="UP000280935">
    <property type="component" value="Unassembled WGS sequence"/>
</dbReference>
<gene>
    <name evidence="1" type="ORF">EII35_05245</name>
</gene>